<feature type="domain" description="EVE" evidence="1">
    <location>
        <begin position="3"/>
        <end position="133"/>
    </location>
</feature>
<dbReference type="InterPro" id="IPR002740">
    <property type="entry name" value="EVE_domain"/>
</dbReference>
<reference evidence="2 3" key="1">
    <citation type="submission" date="2020-06" db="EMBL/GenBank/DDBJ databases">
        <authorList>
            <person name="Kim S.-J."/>
            <person name="Park S.-J."/>
        </authorList>
    </citation>
    <scope>NUCLEOTIDE SEQUENCE [LARGE SCALE GENOMIC DNA]</scope>
    <source>
        <strain evidence="2 3">SW-151</strain>
    </source>
</reference>
<dbReference type="CDD" id="cd21133">
    <property type="entry name" value="EVE"/>
    <property type="match status" value="1"/>
</dbReference>
<organism evidence="2 3">
    <name type="scientific">Parasphingorhabdus flavimaris</name>
    <dbReference type="NCBI Taxonomy" id="266812"/>
    <lineage>
        <taxon>Bacteria</taxon>
        <taxon>Pseudomonadati</taxon>
        <taxon>Pseudomonadota</taxon>
        <taxon>Alphaproteobacteria</taxon>
        <taxon>Sphingomonadales</taxon>
        <taxon>Sphingomonadaceae</taxon>
        <taxon>Parasphingorhabdus</taxon>
    </lineage>
</organism>
<dbReference type="SUPFAM" id="SSF88697">
    <property type="entry name" value="PUA domain-like"/>
    <property type="match status" value="1"/>
</dbReference>
<dbReference type="EMBL" id="JABWMH010000003">
    <property type="protein sequence ID" value="NVD28461.1"/>
    <property type="molecule type" value="Genomic_DNA"/>
</dbReference>
<gene>
    <name evidence="2" type="ORF">HUO14_11160</name>
</gene>
<name>A0ABX2N419_9SPHN</name>
<protein>
    <submittedName>
        <fullName evidence="2">EVE domain-containing protein</fullName>
    </submittedName>
</protein>
<dbReference type="Pfam" id="PF01878">
    <property type="entry name" value="EVE"/>
    <property type="match status" value="1"/>
</dbReference>
<dbReference type="InterPro" id="IPR052181">
    <property type="entry name" value="5hmC_binding"/>
</dbReference>
<evidence type="ECO:0000313" key="3">
    <source>
        <dbReference type="Proteomes" id="UP000652427"/>
    </source>
</evidence>
<comment type="caution">
    <text evidence="2">The sequence shown here is derived from an EMBL/GenBank/DDBJ whole genome shotgun (WGS) entry which is preliminary data.</text>
</comment>
<dbReference type="RefSeq" id="WP_176279906.1">
    <property type="nucleotide sequence ID" value="NZ_JABWMH010000003.1"/>
</dbReference>
<dbReference type="InterPro" id="IPR047197">
    <property type="entry name" value="THYN1-like_EVE"/>
</dbReference>
<sequence>MSQYWLMKSEPNEYGWDDLVAEGEGTWDGVKNAQASNNMKAMKKGDQVLFYHSRQGLEVVGIMQISEEHSPDVTTDPERWVVVKVKPLRKMGKPVPLKAMKQNPELKNLAILRQSRLSVAPVTKDEWDAILTMAGE</sequence>
<keyword evidence="3" id="KW-1185">Reference proteome</keyword>
<dbReference type="PANTHER" id="PTHR14087:SF7">
    <property type="entry name" value="THYMOCYTE NUCLEAR PROTEIN 1"/>
    <property type="match status" value="1"/>
</dbReference>
<dbReference type="PANTHER" id="PTHR14087">
    <property type="entry name" value="THYMOCYTE NUCLEAR PROTEIN 1"/>
    <property type="match status" value="1"/>
</dbReference>
<dbReference type="Proteomes" id="UP000652427">
    <property type="component" value="Unassembled WGS sequence"/>
</dbReference>
<accession>A0ABX2N419</accession>
<proteinExistence type="predicted"/>
<evidence type="ECO:0000313" key="2">
    <source>
        <dbReference type="EMBL" id="NVD28461.1"/>
    </source>
</evidence>
<dbReference type="Gene3D" id="3.10.590.10">
    <property type="entry name" value="ph1033 like domains"/>
    <property type="match status" value="1"/>
</dbReference>
<dbReference type="InterPro" id="IPR015947">
    <property type="entry name" value="PUA-like_sf"/>
</dbReference>
<evidence type="ECO:0000259" key="1">
    <source>
        <dbReference type="Pfam" id="PF01878"/>
    </source>
</evidence>